<keyword evidence="8" id="KW-1185">Reference proteome</keyword>
<dbReference type="InterPro" id="IPR036249">
    <property type="entry name" value="Thioredoxin-like_sf"/>
</dbReference>
<evidence type="ECO:0000313" key="7">
    <source>
        <dbReference type="EMBL" id="MED6154846.1"/>
    </source>
</evidence>
<dbReference type="InterPro" id="IPR010987">
    <property type="entry name" value="Glutathione-S-Trfase_C-like"/>
</dbReference>
<organism evidence="7 8">
    <name type="scientific">Stylosanthes scabra</name>
    <dbReference type="NCBI Taxonomy" id="79078"/>
    <lineage>
        <taxon>Eukaryota</taxon>
        <taxon>Viridiplantae</taxon>
        <taxon>Streptophyta</taxon>
        <taxon>Embryophyta</taxon>
        <taxon>Tracheophyta</taxon>
        <taxon>Spermatophyta</taxon>
        <taxon>Magnoliopsida</taxon>
        <taxon>eudicotyledons</taxon>
        <taxon>Gunneridae</taxon>
        <taxon>Pentapetalae</taxon>
        <taxon>rosids</taxon>
        <taxon>fabids</taxon>
        <taxon>Fabales</taxon>
        <taxon>Fabaceae</taxon>
        <taxon>Papilionoideae</taxon>
        <taxon>50 kb inversion clade</taxon>
        <taxon>dalbergioids sensu lato</taxon>
        <taxon>Dalbergieae</taxon>
        <taxon>Pterocarpus clade</taxon>
        <taxon>Stylosanthes</taxon>
    </lineage>
</organism>
<dbReference type="Pfam" id="PF00043">
    <property type="entry name" value="GST_C"/>
    <property type="match status" value="1"/>
</dbReference>
<evidence type="ECO:0000256" key="3">
    <source>
        <dbReference type="ARBA" id="ARBA00047960"/>
    </source>
</evidence>
<protein>
    <recommendedName>
        <fullName evidence="1">glutathione transferase</fullName>
        <ecNumber evidence="1">2.5.1.18</ecNumber>
    </recommendedName>
</protein>
<name>A0ABU6U111_9FABA</name>
<keyword evidence="2 7" id="KW-0808">Transferase</keyword>
<comment type="catalytic activity">
    <reaction evidence="3">
        <text>RX + glutathione = an S-substituted glutathione + a halide anion + H(+)</text>
        <dbReference type="Rhea" id="RHEA:16437"/>
        <dbReference type="ChEBI" id="CHEBI:15378"/>
        <dbReference type="ChEBI" id="CHEBI:16042"/>
        <dbReference type="ChEBI" id="CHEBI:17792"/>
        <dbReference type="ChEBI" id="CHEBI:57925"/>
        <dbReference type="ChEBI" id="CHEBI:90779"/>
        <dbReference type="EC" id="2.5.1.18"/>
    </reaction>
</comment>
<dbReference type="InterPro" id="IPR045074">
    <property type="entry name" value="GST_C_Tau"/>
</dbReference>
<evidence type="ECO:0000259" key="6">
    <source>
        <dbReference type="PROSITE" id="PS50405"/>
    </source>
</evidence>
<dbReference type="PROSITE" id="PS50404">
    <property type="entry name" value="GST_NTER"/>
    <property type="match status" value="1"/>
</dbReference>
<dbReference type="SFLD" id="SFLDG00358">
    <property type="entry name" value="Main_(cytGST)"/>
    <property type="match status" value="1"/>
</dbReference>
<dbReference type="InterPro" id="IPR040079">
    <property type="entry name" value="Glutathione_S-Trfase"/>
</dbReference>
<dbReference type="Gene3D" id="3.40.30.10">
    <property type="entry name" value="Glutaredoxin"/>
    <property type="match status" value="1"/>
</dbReference>
<comment type="similarity">
    <text evidence="4">Belongs to the GST superfamily.</text>
</comment>
<dbReference type="PROSITE" id="PS50405">
    <property type="entry name" value="GST_CTER"/>
    <property type="match status" value="1"/>
</dbReference>
<feature type="domain" description="GST C-terminal" evidence="6">
    <location>
        <begin position="93"/>
        <end position="227"/>
    </location>
</feature>
<dbReference type="InterPro" id="IPR045073">
    <property type="entry name" value="Omega/Tau-like"/>
</dbReference>
<dbReference type="InterPro" id="IPR004046">
    <property type="entry name" value="GST_C"/>
</dbReference>
<evidence type="ECO:0000313" key="8">
    <source>
        <dbReference type="Proteomes" id="UP001341840"/>
    </source>
</evidence>
<dbReference type="SUPFAM" id="SSF52833">
    <property type="entry name" value="Thioredoxin-like"/>
    <property type="match status" value="1"/>
</dbReference>
<reference evidence="7 8" key="1">
    <citation type="journal article" date="2023" name="Plants (Basel)">
        <title>Bridging the Gap: Combining Genomics and Transcriptomics Approaches to Understand Stylosanthes scabra, an Orphan Legume from the Brazilian Caatinga.</title>
        <authorList>
            <person name="Ferreira-Neto J.R.C."/>
            <person name="da Silva M.D."/>
            <person name="Binneck E."/>
            <person name="de Melo N.F."/>
            <person name="da Silva R.H."/>
            <person name="de Melo A.L.T.M."/>
            <person name="Pandolfi V."/>
            <person name="Bustamante F.O."/>
            <person name="Brasileiro-Vidal A.C."/>
            <person name="Benko-Iseppon A.M."/>
        </authorList>
    </citation>
    <scope>NUCLEOTIDE SEQUENCE [LARGE SCALE GENOMIC DNA]</scope>
    <source>
        <tissue evidence="7">Leaves</tissue>
    </source>
</reference>
<dbReference type="PANTHER" id="PTHR11260">
    <property type="entry name" value="GLUTATHIONE S-TRANSFERASE, GST, SUPERFAMILY, GST DOMAIN CONTAINING"/>
    <property type="match status" value="1"/>
</dbReference>
<proteinExistence type="inferred from homology"/>
<dbReference type="CDD" id="cd03185">
    <property type="entry name" value="GST_C_Tau"/>
    <property type="match status" value="1"/>
</dbReference>
<dbReference type="Pfam" id="PF02798">
    <property type="entry name" value="GST_N"/>
    <property type="match status" value="1"/>
</dbReference>
<dbReference type="Gene3D" id="1.20.1050.10">
    <property type="match status" value="1"/>
</dbReference>
<feature type="domain" description="GST N-terminal" evidence="5">
    <location>
        <begin position="6"/>
        <end position="85"/>
    </location>
</feature>
<evidence type="ECO:0000256" key="2">
    <source>
        <dbReference type="ARBA" id="ARBA00022679"/>
    </source>
</evidence>
<dbReference type="InterPro" id="IPR004045">
    <property type="entry name" value="Glutathione_S-Trfase_N"/>
</dbReference>
<evidence type="ECO:0000256" key="1">
    <source>
        <dbReference type="ARBA" id="ARBA00012452"/>
    </source>
</evidence>
<dbReference type="PANTHER" id="PTHR11260:SF779">
    <property type="entry name" value="GLUTATHIONE TRANSFERASE"/>
    <property type="match status" value="1"/>
</dbReference>
<dbReference type="InterPro" id="IPR036282">
    <property type="entry name" value="Glutathione-S-Trfase_C_sf"/>
</dbReference>
<comment type="caution">
    <text evidence="7">The sequence shown here is derived from an EMBL/GenBank/DDBJ whole genome shotgun (WGS) entry which is preliminary data.</text>
</comment>
<evidence type="ECO:0000256" key="4">
    <source>
        <dbReference type="RuleBase" id="RU003494"/>
    </source>
</evidence>
<dbReference type="EMBL" id="JASCZI010120830">
    <property type="protein sequence ID" value="MED6154846.1"/>
    <property type="molecule type" value="Genomic_DNA"/>
</dbReference>
<dbReference type="Proteomes" id="UP001341840">
    <property type="component" value="Unassembled WGS sequence"/>
</dbReference>
<dbReference type="GO" id="GO:0004364">
    <property type="term" value="F:glutathione transferase activity"/>
    <property type="evidence" value="ECO:0007669"/>
    <property type="project" value="UniProtKB-EC"/>
</dbReference>
<gene>
    <name evidence="7" type="primary">GSTU6_2</name>
    <name evidence="7" type="ORF">PIB30_000350</name>
</gene>
<dbReference type="SUPFAM" id="SSF47616">
    <property type="entry name" value="GST C-terminal domain-like"/>
    <property type="match status" value="1"/>
</dbReference>
<evidence type="ECO:0000259" key="5">
    <source>
        <dbReference type="PROSITE" id="PS50404"/>
    </source>
</evidence>
<dbReference type="EC" id="2.5.1.18" evidence="1"/>
<dbReference type="SFLD" id="SFLDG01152">
    <property type="entry name" value="Main.3:_Omega-_and_Tau-like"/>
    <property type="match status" value="1"/>
</dbReference>
<sequence length="234" mass="26239">MAEKSSELKLLSAWFSPMALRAKIALNIKGLEYENVEEDFNSKSHLLLRSNPVHKKVPVLIHGEKSICESSIIVQYIDEVWSNNNAPSILPQHAYDSAIARFWVSYIDEKLFVCAKNIQDAGKSDEEKKPHSEQLEEEMLVRLEEAFNKCSDKKPFFGGNNIGLIDIALGSFLPVLGLIEEINGRMVLVEDKFPGLINWAVNFAANPAVAGTFPEIDKLILFGKTLLKKMGYCL</sequence>
<dbReference type="SFLD" id="SFLDS00019">
    <property type="entry name" value="Glutathione_Transferase_(cytos"/>
    <property type="match status" value="1"/>
</dbReference>
<accession>A0ABU6U111</accession>
<dbReference type="CDD" id="cd03058">
    <property type="entry name" value="GST_N_Tau"/>
    <property type="match status" value="1"/>
</dbReference>